<evidence type="ECO:0000256" key="1">
    <source>
        <dbReference type="ARBA" id="ARBA00004123"/>
    </source>
</evidence>
<dbReference type="EMBL" id="VYZQ01040247">
    <property type="protein sequence ID" value="NXS19461.1"/>
    <property type="molecule type" value="Genomic_DNA"/>
</dbReference>
<organism evidence="9 10">
    <name type="scientific">Mystacornis crossleyi</name>
    <dbReference type="NCBI Taxonomy" id="98133"/>
    <lineage>
        <taxon>Eukaryota</taxon>
        <taxon>Metazoa</taxon>
        <taxon>Chordata</taxon>
        <taxon>Craniata</taxon>
        <taxon>Vertebrata</taxon>
        <taxon>Euteleostomi</taxon>
        <taxon>Archelosauria</taxon>
        <taxon>Archosauria</taxon>
        <taxon>Dinosauria</taxon>
        <taxon>Saurischia</taxon>
        <taxon>Theropoda</taxon>
        <taxon>Coelurosauria</taxon>
        <taxon>Aves</taxon>
        <taxon>Neognathae</taxon>
        <taxon>Neoaves</taxon>
        <taxon>Telluraves</taxon>
        <taxon>Australaves</taxon>
        <taxon>Passeriformes</taxon>
        <taxon>Sylvioidea</taxon>
        <taxon>Timaliidae</taxon>
        <taxon>Mystacornis</taxon>
    </lineage>
</organism>
<evidence type="ECO:0000313" key="10">
    <source>
        <dbReference type="Proteomes" id="UP000537747"/>
    </source>
</evidence>
<dbReference type="GO" id="GO:0008270">
    <property type="term" value="F:zinc ion binding"/>
    <property type="evidence" value="ECO:0007669"/>
    <property type="project" value="UniProtKB-KW"/>
</dbReference>
<reference evidence="9 10" key="1">
    <citation type="submission" date="2019-09" db="EMBL/GenBank/DDBJ databases">
        <title>Bird 10,000 Genomes (B10K) Project - Family phase.</title>
        <authorList>
            <person name="Zhang G."/>
        </authorList>
    </citation>
    <scope>NUCLEOTIDE SEQUENCE [LARGE SCALE GENOMIC DNA]</scope>
    <source>
        <strain evidence="9">B10K-DU-002-82</strain>
    </source>
</reference>
<dbReference type="Gene3D" id="3.30.160.60">
    <property type="entry name" value="Classic Zinc Finger"/>
    <property type="match status" value="2"/>
</dbReference>
<feature type="non-terminal residue" evidence="9">
    <location>
        <position position="1"/>
    </location>
</feature>
<dbReference type="SUPFAM" id="SSF57667">
    <property type="entry name" value="beta-beta-alpha zinc fingers"/>
    <property type="match status" value="1"/>
</dbReference>
<feature type="non-terminal residue" evidence="9">
    <location>
        <position position="56"/>
    </location>
</feature>
<dbReference type="OrthoDB" id="6077919at2759"/>
<evidence type="ECO:0000256" key="7">
    <source>
        <dbReference type="PROSITE-ProRule" id="PRU00042"/>
    </source>
</evidence>
<evidence type="ECO:0000259" key="8">
    <source>
        <dbReference type="PROSITE" id="PS50157"/>
    </source>
</evidence>
<keyword evidence="2" id="KW-0479">Metal-binding</keyword>
<dbReference type="Proteomes" id="UP000537747">
    <property type="component" value="Unassembled WGS sequence"/>
</dbReference>
<feature type="domain" description="C2H2-type" evidence="8">
    <location>
        <begin position="21"/>
        <end position="48"/>
    </location>
</feature>
<accession>A0A7L2SDP6</accession>
<dbReference type="Pfam" id="PF00096">
    <property type="entry name" value="zf-C2H2"/>
    <property type="match status" value="1"/>
</dbReference>
<comment type="caution">
    <text evidence="9">The sequence shown here is derived from an EMBL/GenBank/DDBJ whole genome shotgun (WGS) entry which is preliminary data.</text>
</comment>
<dbReference type="InterPro" id="IPR013087">
    <property type="entry name" value="Znf_C2H2_type"/>
</dbReference>
<dbReference type="FunFam" id="3.30.160.60:FF:002343">
    <property type="entry name" value="Zinc finger protein 33A"/>
    <property type="match status" value="1"/>
</dbReference>
<sequence length="56" mass="6436">GFSSSSQLTKHRVVHTGEWPYVCRECGKGFRWSSNLRVHQGTHTVERPYECPECGK</sequence>
<feature type="domain" description="C2H2-type" evidence="8">
    <location>
        <begin position="1"/>
        <end position="20"/>
    </location>
</feature>
<keyword evidence="4 7" id="KW-0863">Zinc-finger</keyword>
<keyword evidence="10" id="KW-1185">Reference proteome</keyword>
<dbReference type="GO" id="GO:0005634">
    <property type="term" value="C:nucleus"/>
    <property type="evidence" value="ECO:0007669"/>
    <property type="project" value="UniProtKB-SubCell"/>
</dbReference>
<name>A0A7L2SDP6_9PASS</name>
<evidence type="ECO:0000256" key="5">
    <source>
        <dbReference type="ARBA" id="ARBA00022833"/>
    </source>
</evidence>
<evidence type="ECO:0000256" key="6">
    <source>
        <dbReference type="ARBA" id="ARBA00023242"/>
    </source>
</evidence>
<evidence type="ECO:0000256" key="4">
    <source>
        <dbReference type="ARBA" id="ARBA00022771"/>
    </source>
</evidence>
<dbReference type="InterPro" id="IPR050331">
    <property type="entry name" value="Zinc_finger"/>
</dbReference>
<keyword evidence="6" id="KW-0539">Nucleus</keyword>
<evidence type="ECO:0000313" key="9">
    <source>
        <dbReference type="EMBL" id="NXS19461.1"/>
    </source>
</evidence>
<keyword evidence="5" id="KW-0862">Zinc</keyword>
<protein>
    <submittedName>
        <fullName evidence="9">ZN208 protein</fullName>
    </submittedName>
</protein>
<keyword evidence="3" id="KW-0677">Repeat</keyword>
<dbReference type="GO" id="GO:0010468">
    <property type="term" value="P:regulation of gene expression"/>
    <property type="evidence" value="ECO:0007669"/>
    <property type="project" value="TreeGrafter"/>
</dbReference>
<evidence type="ECO:0000256" key="3">
    <source>
        <dbReference type="ARBA" id="ARBA00022737"/>
    </source>
</evidence>
<evidence type="ECO:0000256" key="2">
    <source>
        <dbReference type="ARBA" id="ARBA00022723"/>
    </source>
</evidence>
<gene>
    <name evidence="9" type="primary">Znf208</name>
    <name evidence="9" type="ORF">MYSCRO_R08477</name>
</gene>
<proteinExistence type="predicted"/>
<dbReference type="SMART" id="SM00355">
    <property type="entry name" value="ZnF_C2H2"/>
    <property type="match status" value="1"/>
</dbReference>
<dbReference type="PROSITE" id="PS50157">
    <property type="entry name" value="ZINC_FINGER_C2H2_2"/>
    <property type="match status" value="2"/>
</dbReference>
<dbReference type="PANTHER" id="PTHR16515">
    <property type="entry name" value="PR DOMAIN ZINC FINGER PROTEIN"/>
    <property type="match status" value="1"/>
</dbReference>
<comment type="subcellular location">
    <subcellularLocation>
        <location evidence="1">Nucleus</location>
    </subcellularLocation>
</comment>
<dbReference type="PROSITE" id="PS00028">
    <property type="entry name" value="ZINC_FINGER_C2H2_1"/>
    <property type="match status" value="1"/>
</dbReference>
<dbReference type="PANTHER" id="PTHR16515:SF57">
    <property type="entry name" value="ZINC FINGER PROTEIN 154-LIKE"/>
    <property type="match status" value="1"/>
</dbReference>
<dbReference type="AlphaFoldDB" id="A0A7L2SDP6"/>
<dbReference type="InterPro" id="IPR036236">
    <property type="entry name" value="Znf_C2H2_sf"/>
</dbReference>